<dbReference type="Pfam" id="PF25113">
    <property type="entry name" value="TPR_ESP1_2nd"/>
    <property type="match status" value="1"/>
</dbReference>
<proteinExistence type="predicted"/>
<evidence type="ECO:0000313" key="7">
    <source>
        <dbReference type="EMBL" id="SPD23101.1"/>
    </source>
</evidence>
<name>A0A2N9IGR6_FAGSY</name>
<dbReference type="EMBL" id="OIVN01005558">
    <property type="protein sequence ID" value="SPD23101.1"/>
    <property type="molecule type" value="Genomic_DNA"/>
</dbReference>
<reference evidence="7" key="1">
    <citation type="submission" date="2018-02" db="EMBL/GenBank/DDBJ databases">
        <authorList>
            <person name="Cohen D.B."/>
            <person name="Kent A.D."/>
        </authorList>
    </citation>
    <scope>NUCLEOTIDE SEQUENCE</scope>
</reference>
<evidence type="ECO:0000256" key="5">
    <source>
        <dbReference type="SAM" id="MobiDB-lite"/>
    </source>
</evidence>
<dbReference type="PROSITE" id="PS51700">
    <property type="entry name" value="SEPARIN"/>
    <property type="match status" value="1"/>
</dbReference>
<evidence type="ECO:0000256" key="4">
    <source>
        <dbReference type="ARBA" id="ARBA00022829"/>
    </source>
</evidence>
<feature type="region of interest" description="Disordered" evidence="5">
    <location>
        <begin position="1156"/>
        <end position="1196"/>
    </location>
</feature>
<keyword evidence="4" id="KW-0159">Chromosome partition</keyword>
<dbReference type="EC" id="3.4.22.49" evidence="2"/>
<evidence type="ECO:0000256" key="3">
    <source>
        <dbReference type="ARBA" id="ARBA00022801"/>
    </source>
</evidence>
<feature type="compositionally biased region" description="Basic and acidic residues" evidence="5">
    <location>
        <begin position="1167"/>
        <end position="1179"/>
    </location>
</feature>
<keyword evidence="3" id="KW-0378">Hydrolase</keyword>
<protein>
    <recommendedName>
        <fullName evidence="2">separase</fullName>
        <ecNumber evidence="2">3.4.22.49</ecNumber>
    </recommendedName>
</protein>
<dbReference type="Pfam" id="PF25110">
    <property type="entry name" value="TPR_ESP1"/>
    <property type="match status" value="1"/>
</dbReference>
<dbReference type="InterPro" id="IPR056933">
    <property type="entry name" value="TPR_ESP1"/>
</dbReference>
<accession>A0A2N9IGR6</accession>
<dbReference type="GO" id="GO:0072686">
    <property type="term" value="C:mitotic spindle"/>
    <property type="evidence" value="ECO:0007669"/>
    <property type="project" value="TreeGrafter"/>
</dbReference>
<dbReference type="InterPro" id="IPR056932">
    <property type="entry name" value="TPR_ESP1_2nd"/>
</dbReference>
<dbReference type="InterPro" id="IPR030397">
    <property type="entry name" value="SEPARIN_core_dom"/>
</dbReference>
<dbReference type="GO" id="GO:0006508">
    <property type="term" value="P:proteolysis"/>
    <property type="evidence" value="ECO:0007669"/>
    <property type="project" value="InterPro"/>
</dbReference>
<dbReference type="Pfam" id="PF03568">
    <property type="entry name" value="Separin_C"/>
    <property type="match status" value="1"/>
</dbReference>
<dbReference type="InterPro" id="IPR005314">
    <property type="entry name" value="Peptidase_C50"/>
</dbReference>
<dbReference type="PANTHER" id="PTHR12792">
    <property type="entry name" value="EXTRA SPINDLE POLES 1-RELATED"/>
    <property type="match status" value="1"/>
</dbReference>
<evidence type="ECO:0000256" key="2">
    <source>
        <dbReference type="ARBA" id="ARBA00012489"/>
    </source>
</evidence>
<sequence length="2084" mass="233615">MASATESSLLSKLESSDSTGDIYPMFSDYLHPFSDLTNPNQPQQIRPLAKKFLPFLNRTLSLLPKRLSSSDPHSLNDRFTLELLRIYRLCLDCLDSLSSQLSCKPYSVHVQRVRMLHCMEAMGKYSDAEAEGFRVLESFRGTDFGVKVKKSAKSAGKFLPIVEKCGSDKEFALLVVEVVATLVKCAAMGQSKDGEVYRRAIGLVEEVRPWFRVLDANTYEKLHRALVSYLGKCTFFLVGELACFDGDLVRSFCYATITDYAKSSLKDQIYKVARRICSSLFSLQENRPSLIIDILMCVLDSVARECKFEVEITGIEYVELVSYCANKCRTASANLSITMATHLNKIAGDSHQVRPPFDMILRLYAAGLHLINSDVKSRGGDLTSSGGANYESAIRILCDDGDIVQNLAALLGSLGSYFHIGCKENCVTSNVKHTDSVGQSFSQSSGYEASISCTQNNIKAHLLSYLNALKFLCQPLADLVNSERKQLISENGDSFVTTKLCIIQDAFYQFTDIFLSCQSCTYERERDGFDENSKAVLSVAIAAFTLSIRTKLKMKASKALKLCCRASWTCVKRLCVIFVQKPKGLDVDLSEDAIIEFVNEACTRSAFLLDVLHQCDSHKVKRTIAEILEDWSVPGKVFEMLPGPVPLVKQWVKMECKRCTSVAEGDSIPTLYCLLSSSVQLSKRTIGIILEQHEVYGETCSRGIPTCHQLAVTYCLRALCTQEAEPNSKRIVQDINAALKLWLSICIPDHCSADDLGSMVSENTVLLLYNIIDLLSMKGCMDFHLDIYRLMTRLFKFKNVPLENCLAKLWESRRTTHALCISPINEAFIINLSEHYGDLCKSVDFWISCLKGSQPLKVGFQQSFSFSFASSQASCNQMSTFRSDITVNEVKEAAFQLISCVPIPSQSVFLAGNLYYDLCERLLSNGRLIEALSYAKEAHRLRTRLFQEKFMYSVEQHTEKYNETGDIVQKLTYGLKNLQNRSIATEIWSFDTIQWDLEGCYLSPWNVLQCYLESTLQIGIIHEIIGNGAEAETFLIWGKDISCLQSLPLFIVAFSSVLGKLYRKKRLWDLAEKELQSAKKILMDTSTTFSCMKCRLMMEATLDQHLGDLVRSNSDSTAADISVERLSHAENLYKLALDKLNLSVWKNCVSCPEKANAETNNQGRGKSTREAPKAKMEAKKSRKNAPKPLPKDQCLIPENNSRLTRSKYRSTQNLSMSTSGELQVGGLRCLKGNNASDFSDTISQRESLLETDGCIVSSGSEVKCICNKMGCWHCLLMEVMNSGLVDNLLNMKWELVRRRLSLRLLTSIGKCFGNRGQIHETHKVLFQSVSVLVSRNLFGHIDSSVPPTFLLDFIGKEISGDAFTVERAAILFNISWFYLKSYHSKDTRTSCCDLFDIHLPKLVSWLKLAFVLCREVPILFQKVSKLLATIYVLSASTELFPLSSSCEALFENHWASYFHQASLGTHLNYQLFSNMVGRCKVQHVVDAEGSHITGCGREETSNLIRLAPDSIQDLEEFVTKFFVGLPCMTVICISLLGGAYANLVKDLLHYPTCVHAWMLVSRLNSKRQPVVLLLPVDPVIEEASDDDANSGCDKLYKSLDMGEHWHCPWGSTVVDDVAPVFKLILEENYLSSSMFPLEDTKRNRTLWWMWRKKLDCRLGKLLRNIEDSWLGHWKYVLLGEWSNRKHLDLTYKKLVHDLKSKCKLDVNESLLKVILGGSKYAFEGEACISRLCLRSGCYVGRAGYCNEAKCGTSSNASVGVDKQSELAFQLIQEAVNELEGEDSVNREPIILVLDSEMLPWENLPVLRNQEVYRMPSVGSISSTLDRSHHQQEQVGRNCATFPLIDPLDAFYLLNPSGDLSNTQVEFENWFRDHNLEGKAGSAPTAEELVAALKSHDLFIYFGHGSGAQYIPRHEIQKLENCAATFLMGCSSGSLTLNGSYIPQGTPLSYLLAGSPVIVANLWEVTDKDIDRFGKAMLDAWLRERSSPSLGCAECDLVVEEFEAMTIRGRKGNTRRKTRRKKSLEAHETSSFKGFCDHGPKIGSFMSQAREACTLPFLIGASPVCYGIPTGIRRKTDLNILSQQV</sequence>
<dbReference type="GO" id="GO:0005737">
    <property type="term" value="C:cytoplasm"/>
    <property type="evidence" value="ECO:0007669"/>
    <property type="project" value="TreeGrafter"/>
</dbReference>
<feature type="domain" description="Peptidase C50" evidence="6">
    <location>
        <begin position="1846"/>
        <end position="1940"/>
    </location>
</feature>
<dbReference type="GO" id="GO:0005634">
    <property type="term" value="C:nucleus"/>
    <property type="evidence" value="ECO:0007669"/>
    <property type="project" value="InterPro"/>
</dbReference>
<evidence type="ECO:0000259" key="6">
    <source>
        <dbReference type="PROSITE" id="PS51700"/>
    </source>
</evidence>
<dbReference type="GO" id="GO:0004197">
    <property type="term" value="F:cysteine-type endopeptidase activity"/>
    <property type="evidence" value="ECO:0007669"/>
    <property type="project" value="InterPro"/>
</dbReference>
<gene>
    <name evidence="7" type="ORF">FSB_LOCUS50983</name>
</gene>
<comment type="catalytic activity">
    <reaction evidence="1">
        <text>All bonds known to be hydrolyzed by this endopeptidase have arginine in P1 and an acidic residue in P4. P6 is often occupied by an acidic residue or by a hydroxy-amino-acid residue, the phosphorylation of which enhances cleavage.</text>
        <dbReference type="EC" id="3.4.22.49"/>
    </reaction>
</comment>
<evidence type="ECO:0000256" key="1">
    <source>
        <dbReference type="ARBA" id="ARBA00000451"/>
    </source>
</evidence>
<dbReference type="GO" id="GO:0051307">
    <property type="term" value="P:meiotic chromosome separation"/>
    <property type="evidence" value="ECO:0007669"/>
    <property type="project" value="TreeGrafter"/>
</dbReference>
<organism evidence="7">
    <name type="scientific">Fagus sylvatica</name>
    <name type="common">Beechnut</name>
    <dbReference type="NCBI Taxonomy" id="28930"/>
    <lineage>
        <taxon>Eukaryota</taxon>
        <taxon>Viridiplantae</taxon>
        <taxon>Streptophyta</taxon>
        <taxon>Embryophyta</taxon>
        <taxon>Tracheophyta</taxon>
        <taxon>Spermatophyta</taxon>
        <taxon>Magnoliopsida</taxon>
        <taxon>eudicotyledons</taxon>
        <taxon>Gunneridae</taxon>
        <taxon>Pentapetalae</taxon>
        <taxon>rosids</taxon>
        <taxon>fabids</taxon>
        <taxon>Fagales</taxon>
        <taxon>Fagaceae</taxon>
        <taxon>Fagus</taxon>
    </lineage>
</organism>
<dbReference type="PANTHER" id="PTHR12792:SF0">
    <property type="entry name" value="SEPARIN"/>
    <property type="match status" value="1"/>
</dbReference>